<feature type="domain" description="C2H2-type" evidence="6">
    <location>
        <begin position="424"/>
        <end position="448"/>
    </location>
</feature>
<dbReference type="AlphaFoldDB" id="A0A6F9DY29"/>
<dbReference type="Pfam" id="PF00096">
    <property type="entry name" value="zf-C2H2"/>
    <property type="match status" value="4"/>
</dbReference>
<feature type="domain" description="C2H2-type" evidence="6">
    <location>
        <begin position="201"/>
        <end position="230"/>
    </location>
</feature>
<feature type="domain" description="C2H2-type" evidence="6">
    <location>
        <begin position="291"/>
        <end position="318"/>
    </location>
</feature>
<dbReference type="EMBL" id="LR792209">
    <property type="protein sequence ID" value="CAB3268071.1"/>
    <property type="molecule type" value="mRNA"/>
</dbReference>
<dbReference type="SMART" id="SM00355">
    <property type="entry name" value="ZnF_C2H2"/>
    <property type="match status" value="9"/>
</dbReference>
<evidence type="ECO:0000256" key="2">
    <source>
        <dbReference type="ARBA" id="ARBA00022737"/>
    </source>
</evidence>
<keyword evidence="4" id="KW-0862">Zinc</keyword>
<gene>
    <name evidence="7" type="primary">Zxdc</name>
</gene>
<keyword evidence="2" id="KW-0677">Repeat</keyword>
<dbReference type="GO" id="GO:0008270">
    <property type="term" value="F:zinc ion binding"/>
    <property type="evidence" value="ECO:0007669"/>
    <property type="project" value="UniProtKB-KW"/>
</dbReference>
<name>A0A6F9DY29_9ASCI</name>
<evidence type="ECO:0000313" key="7">
    <source>
        <dbReference type="EMBL" id="CAB3268071.1"/>
    </source>
</evidence>
<dbReference type="PANTHER" id="PTHR24379">
    <property type="entry name" value="KRAB AND ZINC FINGER DOMAIN-CONTAINING"/>
    <property type="match status" value="1"/>
</dbReference>
<sequence length="720" mass="79885">MDSCMLGQDSFQDINTDDCSSKLVNILIPASTLNEDVTEFVSLDQDASMSQASQNGIDMAYQQNCIYIPPSSLFMQSEAEPEVVDQPTSHPTFVTMRIENIENDGENSIYTLAPASASSSQNSTANSVKVDASLPSKVGSGNESELPGIGQHVKMTADKGTHTEGAKYAYKCTEENCTKGFSTLTQLNKHKTTVHEKEKLYKCKYANCRWSFQTPYKLRRHLESHYKQKPFACTYPGCDKVFSNNYNLTVHMKSHNELQPELICQYCGLIAPGKRKLELHLRKKHNEKPSLLCSICKQKFHTMSALVIHKRSHDPHKVEHHCPLCEKKFSKRCELKMHLYKHTGERPFQCDQCEWTFTNLSRLNRHQQTHKEKRYNCSYGDCEKQFHRLDHLTSHLKMHSVNLNEAEALKLLGPSITSKDMQLFTCEVCGYNFLSKHGLSRHKLKCQHDPSSIKLMAPSRAPGEKLNDRVLISQSASPDEKNMIESSVSNEKLGQEVIDSLLSDAEESLARNQEQFADSGPVANEVIITSDTPIPGLPNCDTDTSQASTICIIEPDSSMQGLDSSWSAALLSDDSENIDTSQYLSQDQVANVPLAPFIDEMVALAPSNSQPFLRLEGEISICGDPVPNSSGPETADEVETQDVLRQYVVDSNGLGGISDIPDSINIVSDGFKSTVSSVNNQGGTSFFDDSSVLTSMGESAHNLASNTHFSGTTINLNDLQ</sequence>
<evidence type="ECO:0000259" key="6">
    <source>
        <dbReference type="PROSITE" id="PS50157"/>
    </source>
</evidence>
<keyword evidence="1" id="KW-0479">Metal-binding</keyword>
<feature type="domain" description="C2H2-type" evidence="6">
    <location>
        <begin position="375"/>
        <end position="400"/>
    </location>
</feature>
<feature type="domain" description="C2H2-type" evidence="6">
    <location>
        <begin position="348"/>
        <end position="375"/>
    </location>
</feature>
<dbReference type="Gene3D" id="3.30.160.60">
    <property type="entry name" value="Classic Zinc Finger"/>
    <property type="match status" value="7"/>
</dbReference>
<dbReference type="PROSITE" id="PS00028">
    <property type="entry name" value="ZINC_FINGER_C2H2_1"/>
    <property type="match status" value="8"/>
</dbReference>
<keyword evidence="3 5" id="KW-0863">Zinc-finger</keyword>
<dbReference type="InterPro" id="IPR036236">
    <property type="entry name" value="Znf_C2H2_sf"/>
</dbReference>
<dbReference type="PANTHER" id="PTHR24379:SF127">
    <property type="entry name" value="BLOODY FINGERS-RELATED"/>
    <property type="match status" value="1"/>
</dbReference>
<evidence type="ECO:0000256" key="3">
    <source>
        <dbReference type="ARBA" id="ARBA00022771"/>
    </source>
</evidence>
<reference evidence="7" key="1">
    <citation type="submission" date="2020-04" db="EMBL/GenBank/DDBJ databases">
        <authorList>
            <person name="Neveu A P."/>
        </authorList>
    </citation>
    <scope>NUCLEOTIDE SEQUENCE</scope>
    <source>
        <tissue evidence="7">Whole embryo</tissue>
    </source>
</reference>
<evidence type="ECO:0000256" key="1">
    <source>
        <dbReference type="ARBA" id="ARBA00022723"/>
    </source>
</evidence>
<dbReference type="FunFam" id="3.30.160.60:FF:000358">
    <property type="entry name" value="zinc finger protein 24"/>
    <property type="match status" value="1"/>
</dbReference>
<feature type="domain" description="C2H2-type" evidence="6">
    <location>
        <begin position="170"/>
        <end position="200"/>
    </location>
</feature>
<dbReference type="InterPro" id="IPR013087">
    <property type="entry name" value="Znf_C2H2_type"/>
</dbReference>
<evidence type="ECO:0000256" key="5">
    <source>
        <dbReference type="PROSITE-ProRule" id="PRU00042"/>
    </source>
</evidence>
<dbReference type="FunFam" id="3.30.160.60:FF:000125">
    <property type="entry name" value="Putative zinc finger protein 143"/>
    <property type="match status" value="1"/>
</dbReference>
<feature type="domain" description="C2H2-type" evidence="6">
    <location>
        <begin position="231"/>
        <end position="260"/>
    </location>
</feature>
<dbReference type="SUPFAM" id="SSF57667">
    <property type="entry name" value="beta-beta-alpha zinc fingers"/>
    <property type="match status" value="5"/>
</dbReference>
<feature type="domain" description="C2H2-type" evidence="6">
    <location>
        <begin position="320"/>
        <end position="347"/>
    </location>
</feature>
<accession>A0A6F9DY29</accession>
<protein>
    <submittedName>
        <fullName evidence="7">ZF(C2H2)-151 zinc finger protein</fullName>
    </submittedName>
</protein>
<proteinExistence type="evidence at transcript level"/>
<evidence type="ECO:0000256" key="4">
    <source>
        <dbReference type="ARBA" id="ARBA00022833"/>
    </source>
</evidence>
<organism evidence="7">
    <name type="scientific">Phallusia mammillata</name>
    <dbReference type="NCBI Taxonomy" id="59560"/>
    <lineage>
        <taxon>Eukaryota</taxon>
        <taxon>Metazoa</taxon>
        <taxon>Chordata</taxon>
        <taxon>Tunicata</taxon>
        <taxon>Ascidiacea</taxon>
        <taxon>Phlebobranchia</taxon>
        <taxon>Ascidiidae</taxon>
        <taxon>Phallusia</taxon>
    </lineage>
</organism>
<dbReference type="PROSITE" id="PS50157">
    <property type="entry name" value="ZINC_FINGER_C2H2_2"/>
    <property type="match status" value="8"/>
</dbReference>